<accession>A0A6N0HYD5</accession>
<dbReference type="KEGG" id="rev:HUE57_14495"/>
<dbReference type="Proteomes" id="UP000509658">
    <property type="component" value="Chromosome"/>
</dbReference>
<organism evidence="3 4">
    <name type="scientific">Candidatus Reidiella endopervernicosa</name>
    <dbReference type="NCBI Taxonomy" id="2738883"/>
    <lineage>
        <taxon>Bacteria</taxon>
        <taxon>Pseudomonadati</taxon>
        <taxon>Pseudomonadota</taxon>
        <taxon>Gammaproteobacteria</taxon>
        <taxon>Candidatus Reidiella</taxon>
    </lineage>
</organism>
<name>A0A6N0HYD5_9GAMM</name>
<protein>
    <recommendedName>
        <fullName evidence="2">DNA binding HTH domain-containing protein</fullName>
    </recommendedName>
</protein>
<reference evidence="3 4" key="1">
    <citation type="submission" date="2020-05" db="EMBL/GenBank/DDBJ databases">
        <title>Horizontal transmission and recombination maintain forever young bacterial symbiont genomes.</title>
        <authorList>
            <person name="Russell S.L."/>
            <person name="Pepper-Tunick E."/>
            <person name="Svedberg J."/>
            <person name="Byrne A."/>
            <person name="Ruelas Castillo J."/>
            <person name="Vollmers C."/>
            <person name="Beinart R.A."/>
            <person name="Corbett-Detig R."/>
        </authorList>
    </citation>
    <scope>NUCLEOTIDE SEQUENCE [LARGE SCALE GENOMIC DNA]</scope>
    <source>
        <strain evidence="3">Santa_Monica_outfall</strain>
    </source>
</reference>
<dbReference type="AlphaFoldDB" id="A0A6N0HYD5"/>
<sequence length="89" mass="9902">MKSIQQTIEERRATQRQNTAVADHHHESSALRIDGRLPTLEEAENLLVAEAMQQAGNNQGIAASLLGISRSALNRRLNRHLQHLISSNN</sequence>
<evidence type="ECO:0000259" key="2">
    <source>
        <dbReference type="Pfam" id="PF02954"/>
    </source>
</evidence>
<dbReference type="EMBL" id="CP054491">
    <property type="protein sequence ID" value="QKQ27353.1"/>
    <property type="molecule type" value="Genomic_DNA"/>
</dbReference>
<evidence type="ECO:0000313" key="3">
    <source>
        <dbReference type="EMBL" id="QKQ27353.1"/>
    </source>
</evidence>
<dbReference type="GO" id="GO:0043565">
    <property type="term" value="F:sequence-specific DNA binding"/>
    <property type="evidence" value="ECO:0007669"/>
    <property type="project" value="InterPro"/>
</dbReference>
<keyword evidence="4" id="KW-1185">Reference proteome</keyword>
<dbReference type="InterPro" id="IPR009057">
    <property type="entry name" value="Homeodomain-like_sf"/>
</dbReference>
<feature type="domain" description="DNA binding HTH" evidence="2">
    <location>
        <begin position="39"/>
        <end position="79"/>
    </location>
</feature>
<proteinExistence type="predicted"/>
<dbReference type="InterPro" id="IPR002197">
    <property type="entry name" value="HTH_Fis"/>
</dbReference>
<feature type="region of interest" description="Disordered" evidence="1">
    <location>
        <begin position="1"/>
        <end position="36"/>
    </location>
</feature>
<dbReference type="Gene3D" id="1.10.10.60">
    <property type="entry name" value="Homeodomain-like"/>
    <property type="match status" value="1"/>
</dbReference>
<evidence type="ECO:0000313" key="4">
    <source>
        <dbReference type="Proteomes" id="UP000509658"/>
    </source>
</evidence>
<dbReference type="SUPFAM" id="SSF46689">
    <property type="entry name" value="Homeodomain-like"/>
    <property type="match status" value="1"/>
</dbReference>
<gene>
    <name evidence="3" type="ORF">HUE57_14495</name>
</gene>
<feature type="compositionally biased region" description="Basic and acidic residues" evidence="1">
    <location>
        <begin position="22"/>
        <end position="35"/>
    </location>
</feature>
<dbReference type="Pfam" id="PF02954">
    <property type="entry name" value="HTH_8"/>
    <property type="match status" value="1"/>
</dbReference>
<evidence type="ECO:0000256" key="1">
    <source>
        <dbReference type="SAM" id="MobiDB-lite"/>
    </source>
</evidence>
<dbReference type="PRINTS" id="PR01590">
    <property type="entry name" value="HTHFIS"/>
</dbReference>
<dbReference type="RefSeq" id="WP_174673424.1">
    <property type="nucleotide sequence ID" value="NZ_CP054491.1"/>
</dbReference>